<gene>
    <name evidence="4" type="primary">LOC101894023</name>
</gene>
<dbReference type="PROSITE" id="PS51421">
    <property type="entry name" value="RAS"/>
    <property type="match status" value="1"/>
</dbReference>
<dbReference type="PROSITE" id="PS51420">
    <property type="entry name" value="RHO"/>
    <property type="match status" value="1"/>
</dbReference>
<keyword evidence="2" id="KW-0342">GTP-binding</keyword>
<dbReference type="Gene3D" id="3.40.50.300">
    <property type="entry name" value="P-loop containing nucleotide triphosphate hydrolases"/>
    <property type="match status" value="1"/>
</dbReference>
<dbReference type="Pfam" id="PF00071">
    <property type="entry name" value="Ras"/>
    <property type="match status" value="1"/>
</dbReference>
<name>A0ABM3VNG0_MUSDO</name>
<dbReference type="PROSITE" id="PS51419">
    <property type="entry name" value="RAB"/>
    <property type="match status" value="1"/>
</dbReference>
<keyword evidence="3" id="KW-1185">Reference proteome</keyword>
<dbReference type="InterPro" id="IPR001806">
    <property type="entry name" value="Small_GTPase"/>
</dbReference>
<dbReference type="SMART" id="SM00174">
    <property type="entry name" value="RHO"/>
    <property type="match status" value="1"/>
</dbReference>
<evidence type="ECO:0000313" key="4">
    <source>
        <dbReference type="RefSeq" id="XP_058987341.1"/>
    </source>
</evidence>
<dbReference type="InterPro" id="IPR005225">
    <property type="entry name" value="Small_GTP-bd"/>
</dbReference>
<dbReference type="CDD" id="cd01861">
    <property type="entry name" value="Rab6"/>
    <property type="match status" value="1"/>
</dbReference>
<dbReference type="SMART" id="SM00176">
    <property type="entry name" value="RAN"/>
    <property type="match status" value="1"/>
</dbReference>
<organism evidence="3 4">
    <name type="scientific">Musca domestica</name>
    <name type="common">House fly</name>
    <dbReference type="NCBI Taxonomy" id="7370"/>
    <lineage>
        <taxon>Eukaryota</taxon>
        <taxon>Metazoa</taxon>
        <taxon>Ecdysozoa</taxon>
        <taxon>Arthropoda</taxon>
        <taxon>Hexapoda</taxon>
        <taxon>Insecta</taxon>
        <taxon>Pterygota</taxon>
        <taxon>Neoptera</taxon>
        <taxon>Endopterygota</taxon>
        <taxon>Diptera</taxon>
        <taxon>Brachycera</taxon>
        <taxon>Muscomorpha</taxon>
        <taxon>Muscoidea</taxon>
        <taxon>Muscidae</taxon>
        <taxon>Musca</taxon>
    </lineage>
</organism>
<reference evidence="4" key="1">
    <citation type="submission" date="2025-08" db="UniProtKB">
        <authorList>
            <consortium name="RefSeq"/>
        </authorList>
    </citation>
    <scope>IDENTIFICATION</scope>
    <source>
        <strain evidence="4">Aabys</strain>
        <tissue evidence="4">Whole body</tissue>
    </source>
</reference>
<evidence type="ECO:0000256" key="2">
    <source>
        <dbReference type="ARBA" id="ARBA00023134"/>
    </source>
</evidence>
<dbReference type="PANTHER" id="PTHR47977">
    <property type="entry name" value="RAS-RELATED PROTEIN RAB"/>
    <property type="match status" value="1"/>
</dbReference>
<dbReference type="InterPro" id="IPR027417">
    <property type="entry name" value="P-loop_NTPase"/>
</dbReference>
<dbReference type="SMART" id="SM00173">
    <property type="entry name" value="RAS"/>
    <property type="match status" value="1"/>
</dbReference>
<accession>A0ABM3VNG0</accession>
<evidence type="ECO:0000256" key="1">
    <source>
        <dbReference type="ARBA" id="ARBA00022741"/>
    </source>
</evidence>
<dbReference type="SUPFAM" id="SSF52540">
    <property type="entry name" value="P-loop containing nucleoside triphosphate hydrolases"/>
    <property type="match status" value="1"/>
</dbReference>
<proteinExistence type="predicted"/>
<dbReference type="PRINTS" id="PR00449">
    <property type="entry name" value="RASTRNSFRMNG"/>
</dbReference>
<dbReference type="SMART" id="SM00177">
    <property type="entry name" value="ARF"/>
    <property type="match status" value="1"/>
</dbReference>
<protein>
    <submittedName>
        <fullName evidence="4">Ras-related protein Rab-6A-like</fullName>
    </submittedName>
</protein>
<keyword evidence="1" id="KW-0547">Nucleotide-binding</keyword>
<dbReference type="NCBIfam" id="TIGR00231">
    <property type="entry name" value="small_GTP"/>
    <property type="match status" value="1"/>
</dbReference>
<dbReference type="Proteomes" id="UP001652621">
    <property type="component" value="Unplaced"/>
</dbReference>
<dbReference type="PROSITE" id="PS51417">
    <property type="entry name" value="ARF"/>
    <property type="match status" value="1"/>
</dbReference>
<evidence type="ECO:0000313" key="3">
    <source>
        <dbReference type="Proteomes" id="UP001652621"/>
    </source>
</evidence>
<dbReference type="RefSeq" id="XP_058987341.1">
    <property type="nucleotide sequence ID" value="XM_059131358.1"/>
</dbReference>
<dbReference type="GeneID" id="101894023"/>
<sequence>MHSRIFEQIMSTENKFKVIVLGERNVGKSTIITRFMYDNFDHVYKATVGIDFLIKAVSLDNSSVRLQIWDTAGQERFRSLIPSYVRDSSAAIVVYDVNNRRSFQQISMWINELRTQLSMDVVIMLVGNKTDLTNEREVETAEGQDKANELNVMFMETSAKNSNDIKGLFQRMAMALNFKANSMPRIQEEVVKLEFQNGNETLTSRKCFC</sequence>
<dbReference type="SMART" id="SM00175">
    <property type="entry name" value="RAB"/>
    <property type="match status" value="1"/>
</dbReference>
<dbReference type="InterPro" id="IPR050227">
    <property type="entry name" value="Rab"/>
</dbReference>